<protein>
    <submittedName>
        <fullName evidence="1">Uncharacterized protein</fullName>
    </submittedName>
</protein>
<dbReference type="Proteomes" id="UP000199701">
    <property type="component" value="Unassembled WGS sequence"/>
</dbReference>
<dbReference type="STRING" id="99656.SAMN05421659_11347"/>
<proteinExistence type="predicted"/>
<gene>
    <name evidence="1" type="ORF">SAMN05421659_11347</name>
</gene>
<dbReference type="OrthoDB" id="2054681at2"/>
<dbReference type="RefSeq" id="WP_092455665.1">
    <property type="nucleotide sequence ID" value="NZ_FOJI01000013.1"/>
</dbReference>
<dbReference type="EMBL" id="FOJI01000013">
    <property type="protein sequence ID" value="SEW37547.1"/>
    <property type="molecule type" value="Genomic_DNA"/>
</dbReference>
<name>A0A1I0R9Z5_9FIRM</name>
<keyword evidence="2" id="KW-1185">Reference proteome</keyword>
<reference evidence="1 2" key="1">
    <citation type="submission" date="2016-10" db="EMBL/GenBank/DDBJ databases">
        <authorList>
            <person name="de Groot N.N."/>
        </authorList>
    </citation>
    <scope>NUCLEOTIDE SEQUENCE [LARGE SCALE GENOMIC DNA]</scope>
    <source>
        <strain evidence="1 2">DSM 9179</strain>
    </source>
</reference>
<dbReference type="AlphaFoldDB" id="A0A1I0R9Z5"/>
<accession>A0A1I0R9Z5</accession>
<evidence type="ECO:0000313" key="2">
    <source>
        <dbReference type="Proteomes" id="UP000199701"/>
    </source>
</evidence>
<organism evidence="1 2">
    <name type="scientific">[Clostridium] fimetarium</name>
    <dbReference type="NCBI Taxonomy" id="99656"/>
    <lineage>
        <taxon>Bacteria</taxon>
        <taxon>Bacillati</taxon>
        <taxon>Bacillota</taxon>
        <taxon>Clostridia</taxon>
        <taxon>Lachnospirales</taxon>
        <taxon>Lachnospiraceae</taxon>
    </lineage>
</organism>
<evidence type="ECO:0000313" key="1">
    <source>
        <dbReference type="EMBL" id="SEW37547.1"/>
    </source>
</evidence>
<sequence length="164" mass="19029">MKKELENTLEPTVEDANVIGNRKEIDNQQEAEMKIKLYISAEYLSELKPEASEIFTECESGSRYYAELPANIEEDDYLQDSIIACCEILLIMMNPKYEIDDDTDLSCELLKLGKSESSFNLLINIKYPSVEDTFNDILLFKECEVEEFLYSFELIGDQRMFMPN</sequence>